<keyword evidence="14" id="KW-1185">Reference proteome</keyword>
<dbReference type="PANTHER" id="PTHR13135:SF0">
    <property type="entry name" value="PHOSPHORYLATED ADAPTER RNA EXPORT PROTEIN"/>
    <property type="match status" value="1"/>
</dbReference>
<evidence type="ECO:0000256" key="10">
    <source>
        <dbReference type="ARBA" id="ARBA00030834"/>
    </source>
</evidence>
<dbReference type="Proteomes" id="UP000694941">
    <property type="component" value="Unplaced"/>
</dbReference>
<dbReference type="GeneID" id="106465426"/>
<evidence type="ECO:0000259" key="13">
    <source>
        <dbReference type="Pfam" id="PF10258"/>
    </source>
</evidence>
<evidence type="ECO:0000256" key="8">
    <source>
        <dbReference type="ARBA" id="ARBA00022927"/>
    </source>
</evidence>
<keyword evidence="11" id="KW-0175">Coiled coil</keyword>
<comment type="subcellular location">
    <subcellularLocation>
        <location evidence="2">Cytoplasm</location>
    </subcellularLocation>
    <subcellularLocation>
        <location evidence="1">Nucleus</location>
    </subcellularLocation>
</comment>
<evidence type="ECO:0000313" key="15">
    <source>
        <dbReference type="RefSeq" id="XP_013781106.1"/>
    </source>
</evidence>
<dbReference type="RefSeq" id="XP_022249029.1">
    <property type="nucleotide sequence ID" value="XM_022393321.1"/>
</dbReference>
<organism evidence="14 15">
    <name type="scientific">Limulus polyphemus</name>
    <name type="common">Atlantic horseshoe crab</name>
    <dbReference type="NCBI Taxonomy" id="6850"/>
    <lineage>
        <taxon>Eukaryota</taxon>
        <taxon>Metazoa</taxon>
        <taxon>Ecdysozoa</taxon>
        <taxon>Arthropoda</taxon>
        <taxon>Chelicerata</taxon>
        <taxon>Merostomata</taxon>
        <taxon>Xiphosura</taxon>
        <taxon>Limulidae</taxon>
        <taxon>Limulus</taxon>
    </lineage>
</organism>
<evidence type="ECO:0000256" key="4">
    <source>
        <dbReference type="ARBA" id="ARBA00016856"/>
    </source>
</evidence>
<dbReference type="Pfam" id="PF10258">
    <property type="entry name" value="PHAX_RNA-bd"/>
    <property type="match status" value="1"/>
</dbReference>
<dbReference type="RefSeq" id="XP_013781106.1">
    <property type="nucleotide sequence ID" value="XM_013925652.2"/>
</dbReference>
<evidence type="ECO:0000313" key="14">
    <source>
        <dbReference type="Proteomes" id="UP000694941"/>
    </source>
</evidence>
<feature type="region of interest" description="Disordered" evidence="12">
    <location>
        <begin position="1"/>
        <end position="63"/>
    </location>
</feature>
<evidence type="ECO:0000256" key="6">
    <source>
        <dbReference type="ARBA" id="ARBA00022490"/>
    </source>
</evidence>
<accession>A0ABM1BFR8</accession>
<keyword evidence="5" id="KW-0813">Transport</keyword>
<evidence type="ECO:0000256" key="11">
    <source>
        <dbReference type="SAM" id="Coils"/>
    </source>
</evidence>
<keyword evidence="8" id="KW-0653">Protein transport</keyword>
<dbReference type="PANTHER" id="PTHR13135">
    <property type="entry name" value="CYTOSOLIC RESINIFERATOXIN BINDING PROTEIN RBP-26"/>
    <property type="match status" value="1"/>
</dbReference>
<keyword evidence="9" id="KW-0539">Nucleus</keyword>
<evidence type="ECO:0000256" key="5">
    <source>
        <dbReference type="ARBA" id="ARBA00022448"/>
    </source>
</evidence>
<feature type="coiled-coil region" evidence="11">
    <location>
        <begin position="270"/>
        <end position="306"/>
    </location>
</feature>
<keyword evidence="6" id="KW-0963">Cytoplasm</keyword>
<reference evidence="15 16" key="1">
    <citation type="submission" date="2025-05" db="UniProtKB">
        <authorList>
            <consortium name="RefSeq"/>
        </authorList>
    </citation>
    <scope>IDENTIFICATION</scope>
    <source>
        <tissue evidence="15 16">Muscle</tissue>
    </source>
</reference>
<evidence type="ECO:0000256" key="7">
    <source>
        <dbReference type="ARBA" id="ARBA00022884"/>
    </source>
</evidence>
<keyword evidence="7" id="KW-0694">RNA-binding</keyword>
<evidence type="ECO:0000256" key="9">
    <source>
        <dbReference type="ARBA" id="ARBA00023242"/>
    </source>
</evidence>
<feature type="compositionally biased region" description="Basic and acidic residues" evidence="12">
    <location>
        <begin position="8"/>
        <end position="20"/>
    </location>
</feature>
<evidence type="ECO:0000256" key="2">
    <source>
        <dbReference type="ARBA" id="ARBA00004496"/>
    </source>
</evidence>
<sequence length="360" mass="41830">MDISTNYEQHKDITYRETKSKLSSSSSESDEDDDNLSWKRRAISRKSKSGNEPSMEAVPSRIPTHPLQEEFCVLTEDRLSRKRKPNTIWAGILQEQSLTENLGHCDIEHKDLNGWDRACETYDFTRRELDLRPDPEEIDMFTDSLEQYDIEKEQSKEKSNVKECLGPSISKDLITSSADKINQRIGMDIARKLNETKHDLIVRVVKILGVEKAEELYNKTENVEESGGMLILNGQRRRTPGGVFLQLLKNDNDITKKQKDEIFIDDRREKEIKKREIKRAQRRRRAEKLKTAREKMEIENSLQELKPLPCVEELAVKRSNLDCFDTEIKTGIKSDLQSAVKEEPHIEIKEEELEEGEIID</sequence>
<dbReference type="Gene3D" id="1.10.10.1440">
    <property type="entry name" value="PHAX RNA-binding domain"/>
    <property type="match status" value="1"/>
</dbReference>
<protein>
    <recommendedName>
        <fullName evidence="4">Phosphorylated adapter RNA export protein</fullName>
    </recommendedName>
    <alternativeName>
        <fullName evidence="10">RNA U small nuclear RNA export adapter protein</fullName>
    </alternativeName>
</protein>
<evidence type="ECO:0000256" key="12">
    <source>
        <dbReference type="SAM" id="MobiDB-lite"/>
    </source>
</evidence>
<comment type="similarity">
    <text evidence="3">Belongs to the PHAX family.</text>
</comment>
<gene>
    <name evidence="15 16" type="primary">LOC106465426</name>
</gene>
<evidence type="ECO:0000313" key="16">
    <source>
        <dbReference type="RefSeq" id="XP_022249029.1"/>
    </source>
</evidence>
<feature type="compositionally biased region" description="Basic residues" evidence="12">
    <location>
        <begin position="38"/>
        <end position="48"/>
    </location>
</feature>
<evidence type="ECO:0000256" key="1">
    <source>
        <dbReference type="ARBA" id="ARBA00004123"/>
    </source>
</evidence>
<evidence type="ECO:0000256" key="3">
    <source>
        <dbReference type="ARBA" id="ARBA00006094"/>
    </source>
</evidence>
<dbReference type="InterPro" id="IPR038092">
    <property type="entry name" value="PHAX_RNA-binding_sf"/>
</dbReference>
<proteinExistence type="inferred from homology"/>
<dbReference type="InterPro" id="IPR039047">
    <property type="entry name" value="PHAX"/>
</dbReference>
<name>A0ABM1BFR8_LIMPO</name>
<feature type="domain" description="Phosphorylated adapter RNA export protein RNA-binding" evidence="13">
    <location>
        <begin position="188"/>
        <end position="267"/>
    </location>
</feature>
<dbReference type="InterPro" id="IPR019385">
    <property type="entry name" value="PHAX_RNA-binding_domain"/>
</dbReference>